<feature type="domain" description="Glycosyltransferase 2-like" evidence="1">
    <location>
        <begin position="9"/>
        <end position="164"/>
    </location>
</feature>
<dbReference type="GO" id="GO:0016758">
    <property type="term" value="F:hexosyltransferase activity"/>
    <property type="evidence" value="ECO:0007669"/>
    <property type="project" value="UniProtKB-ARBA"/>
</dbReference>
<gene>
    <name evidence="2" type="ORF">QS748_10450</name>
</gene>
<dbReference type="AlphaFoldDB" id="A0AA90STI9"/>
<dbReference type="InterPro" id="IPR029044">
    <property type="entry name" value="Nucleotide-diphossugar_trans"/>
</dbReference>
<dbReference type="CDD" id="cd00761">
    <property type="entry name" value="Glyco_tranf_GTA_type"/>
    <property type="match status" value="1"/>
</dbReference>
<dbReference type="Gene3D" id="3.90.550.10">
    <property type="entry name" value="Spore Coat Polysaccharide Biosynthesis Protein SpsA, Chain A"/>
    <property type="match status" value="1"/>
</dbReference>
<dbReference type="Pfam" id="PF00535">
    <property type="entry name" value="Glycos_transf_2"/>
    <property type="match status" value="1"/>
</dbReference>
<dbReference type="EMBL" id="JASXSV010000016">
    <property type="protein sequence ID" value="MDP0589574.1"/>
    <property type="molecule type" value="Genomic_DNA"/>
</dbReference>
<dbReference type="PANTHER" id="PTHR22916:SF3">
    <property type="entry name" value="UDP-GLCNAC:BETAGAL BETA-1,3-N-ACETYLGLUCOSAMINYLTRANSFERASE-LIKE PROTEIN 1"/>
    <property type="match status" value="1"/>
</dbReference>
<dbReference type="InterPro" id="IPR001173">
    <property type="entry name" value="Glyco_trans_2-like"/>
</dbReference>
<evidence type="ECO:0000259" key="1">
    <source>
        <dbReference type="Pfam" id="PF00535"/>
    </source>
</evidence>
<protein>
    <submittedName>
        <fullName evidence="2">Glycosyltransferase family 2 protein</fullName>
        <ecNumber evidence="2">2.4.-.-</ecNumber>
    </submittedName>
</protein>
<sequence length="301" mass="34899">MIHKNPLISVIIPSYNYAEYLPDTVRSVLQQTGGNYELIIINDGSTDTTDDVIQALLQETKNSFSYYRQKNIGVSATRNKGIKLAKGDYIYFLDSDDKMLEDALDTFSRSIKKQPSADMLIARYFSVYNDGRKKERCLWSLSYSQEENFKSYLLNVDNSLLCSSILFKKKAFDNYQFPECLRIYEDEPVFAYMLANFNVIKIDKPVALVQKHSNSLRHQVYHGLVEQSVDEIFNPSRIPGNLMSYRSHYLGLKYLDQFRTLYIAGEYEKAWSQYLKALPCNKKAALKVNVIRKAIKSWLKK</sequence>
<organism evidence="2 3">
    <name type="scientific">Candidatus Endonucleibacter bathymodioli</name>
    <dbReference type="NCBI Taxonomy" id="539814"/>
    <lineage>
        <taxon>Bacteria</taxon>
        <taxon>Pseudomonadati</taxon>
        <taxon>Pseudomonadota</taxon>
        <taxon>Gammaproteobacteria</taxon>
        <taxon>Oceanospirillales</taxon>
        <taxon>Endozoicomonadaceae</taxon>
        <taxon>Candidatus Endonucleibacter</taxon>
    </lineage>
</organism>
<reference evidence="2 3" key="1">
    <citation type="journal article" date="2023" name="bioRxiv">
        <title>An intranuclear bacterial parasite of deep-sea mussels expresses apoptosis inhibitors acquired from its host.</title>
        <authorList>
            <person name="Gonzalez Porras M.A."/>
            <person name="Assie A."/>
            <person name="Tietjen M."/>
            <person name="Violette M."/>
            <person name="Kleiner M."/>
            <person name="Gruber-Vodicka H."/>
            <person name="Dubilier N."/>
            <person name="Leisch N."/>
        </authorList>
    </citation>
    <scope>NUCLEOTIDE SEQUENCE [LARGE SCALE GENOMIC DNA]</scope>
    <source>
        <strain evidence="2">IAP13</strain>
    </source>
</reference>
<evidence type="ECO:0000313" key="3">
    <source>
        <dbReference type="Proteomes" id="UP001178148"/>
    </source>
</evidence>
<accession>A0AA90STI9</accession>
<proteinExistence type="predicted"/>
<keyword evidence="3" id="KW-1185">Reference proteome</keyword>
<dbReference type="PANTHER" id="PTHR22916">
    <property type="entry name" value="GLYCOSYLTRANSFERASE"/>
    <property type="match status" value="1"/>
</dbReference>
<keyword evidence="2" id="KW-0808">Transferase</keyword>
<dbReference type="SUPFAM" id="SSF53448">
    <property type="entry name" value="Nucleotide-diphospho-sugar transferases"/>
    <property type="match status" value="1"/>
</dbReference>
<evidence type="ECO:0000313" key="2">
    <source>
        <dbReference type="EMBL" id="MDP0589574.1"/>
    </source>
</evidence>
<dbReference type="EC" id="2.4.-.-" evidence="2"/>
<keyword evidence="2" id="KW-0328">Glycosyltransferase</keyword>
<comment type="caution">
    <text evidence="2">The sequence shown here is derived from an EMBL/GenBank/DDBJ whole genome shotgun (WGS) entry which is preliminary data.</text>
</comment>
<dbReference type="Proteomes" id="UP001178148">
    <property type="component" value="Unassembled WGS sequence"/>
</dbReference>
<name>A0AA90STI9_9GAMM</name>